<proteinExistence type="predicted"/>
<dbReference type="Proteomes" id="UP000605148">
    <property type="component" value="Unassembled WGS sequence"/>
</dbReference>
<sequence length="113" mass="12241">MALRPEDLDYALLSMDDYNRGDSPSMNVPNPPYTITDRSDPSDSQNYGFSATAYQVGGTAVIAFRGTDGEFPEFNFLTDVWNGWGVGAGSLEGKQAEGAVKWHQRVKGVAAAF</sequence>
<name>A0A916TGR4_9HYPH</name>
<protein>
    <submittedName>
        <fullName evidence="2">Uncharacterized protein</fullName>
    </submittedName>
</protein>
<gene>
    <name evidence="2" type="ORF">GCM10011316_15960</name>
</gene>
<evidence type="ECO:0000313" key="2">
    <source>
        <dbReference type="EMBL" id="GGB44748.1"/>
    </source>
</evidence>
<dbReference type="OrthoDB" id="475207at2"/>
<feature type="region of interest" description="Disordered" evidence="1">
    <location>
        <begin position="21"/>
        <end position="46"/>
    </location>
</feature>
<keyword evidence="3" id="KW-1185">Reference proteome</keyword>
<reference evidence="2" key="2">
    <citation type="submission" date="2020-09" db="EMBL/GenBank/DDBJ databases">
        <authorList>
            <person name="Sun Q."/>
            <person name="Zhou Y."/>
        </authorList>
    </citation>
    <scope>NUCLEOTIDE SEQUENCE</scope>
    <source>
        <strain evidence="2">CGMCC 1.12426</strain>
    </source>
</reference>
<evidence type="ECO:0000313" key="3">
    <source>
        <dbReference type="Proteomes" id="UP000605148"/>
    </source>
</evidence>
<reference evidence="2" key="1">
    <citation type="journal article" date="2014" name="Int. J. Syst. Evol. Microbiol.">
        <title>Complete genome sequence of Corynebacterium casei LMG S-19264T (=DSM 44701T), isolated from a smear-ripened cheese.</title>
        <authorList>
            <consortium name="US DOE Joint Genome Institute (JGI-PGF)"/>
            <person name="Walter F."/>
            <person name="Albersmeier A."/>
            <person name="Kalinowski J."/>
            <person name="Ruckert C."/>
        </authorList>
    </citation>
    <scope>NUCLEOTIDE SEQUENCE</scope>
    <source>
        <strain evidence="2">CGMCC 1.12426</strain>
    </source>
</reference>
<evidence type="ECO:0000256" key="1">
    <source>
        <dbReference type="SAM" id="MobiDB-lite"/>
    </source>
</evidence>
<accession>A0A916TGR4</accession>
<dbReference type="AlphaFoldDB" id="A0A916TGR4"/>
<dbReference type="EMBL" id="BMFA01000004">
    <property type="protein sequence ID" value="GGB44748.1"/>
    <property type="molecule type" value="Genomic_DNA"/>
</dbReference>
<dbReference type="RefSeq" id="WP_150495680.1">
    <property type="nucleotide sequence ID" value="NZ_BMFA01000004.1"/>
</dbReference>
<organism evidence="2 3">
    <name type="scientific">Roseibium aquae</name>
    <dbReference type="NCBI Taxonomy" id="1323746"/>
    <lineage>
        <taxon>Bacteria</taxon>
        <taxon>Pseudomonadati</taxon>
        <taxon>Pseudomonadota</taxon>
        <taxon>Alphaproteobacteria</taxon>
        <taxon>Hyphomicrobiales</taxon>
        <taxon>Stappiaceae</taxon>
        <taxon>Roseibium</taxon>
    </lineage>
</organism>
<comment type="caution">
    <text evidence="2">The sequence shown here is derived from an EMBL/GenBank/DDBJ whole genome shotgun (WGS) entry which is preliminary data.</text>
</comment>